<evidence type="ECO:0000256" key="3">
    <source>
        <dbReference type="ARBA" id="ARBA00016507"/>
    </source>
</evidence>
<proteinExistence type="inferred from homology"/>
<gene>
    <name evidence="10" type="ORF">FM111_08420</name>
</gene>
<keyword evidence="6" id="KW-0653">Protein transport</keyword>
<feature type="coiled-coil region" evidence="8">
    <location>
        <begin position="74"/>
        <end position="105"/>
    </location>
</feature>
<keyword evidence="7" id="KW-1006">Bacterial flagellum protein export</keyword>
<comment type="function">
    <text evidence="1">Needed for flagellar regrowth and assembly.</text>
</comment>
<dbReference type="Proteomes" id="UP000195766">
    <property type="component" value="Unassembled WGS sequence"/>
</dbReference>
<evidence type="ECO:0000256" key="8">
    <source>
        <dbReference type="SAM" id="Coils"/>
    </source>
</evidence>
<evidence type="ECO:0000256" key="5">
    <source>
        <dbReference type="ARBA" id="ARBA00022795"/>
    </source>
</evidence>
<dbReference type="PANTHER" id="PTHR34982">
    <property type="entry name" value="YOP PROTEINS TRANSLOCATION PROTEIN L"/>
    <property type="match status" value="1"/>
</dbReference>
<evidence type="ECO:0000259" key="9">
    <source>
        <dbReference type="Pfam" id="PF02108"/>
    </source>
</evidence>
<sequence length="203" mass="21466">MSFHLIAAAPDAALLTDRPVIRREERAVVETALDLLAQAQTRLAEVEAHRASEGEAGRADGYAAGYEAGLTAAARDVAERAARLHREMEAERERLRETAGRLALDVVRRIAAELAPEAVLAALAERAVKDVLPEAPVVVHVAPDGVGAVSTRLWPIGAAIEVRPDDALAPGDCVIETAAGRSHAGLEVQLAALERAFERGRAA</sequence>
<evidence type="ECO:0000256" key="7">
    <source>
        <dbReference type="ARBA" id="ARBA00023225"/>
    </source>
</evidence>
<dbReference type="GO" id="GO:0044781">
    <property type="term" value="P:bacterial-type flagellum organization"/>
    <property type="evidence" value="ECO:0007669"/>
    <property type="project" value="UniProtKB-KW"/>
</dbReference>
<protein>
    <recommendedName>
        <fullName evidence="3">Flagellar assembly protein FliH</fullName>
    </recommendedName>
</protein>
<dbReference type="EMBL" id="FUIE01000045">
    <property type="protein sequence ID" value="SJM61665.1"/>
    <property type="molecule type" value="Genomic_DNA"/>
</dbReference>
<evidence type="ECO:0000256" key="1">
    <source>
        <dbReference type="ARBA" id="ARBA00003041"/>
    </source>
</evidence>
<keyword evidence="8" id="KW-0175">Coiled coil</keyword>
<feature type="domain" description="Flagellar assembly protein FliH/Type III secretion system HrpE" evidence="9">
    <location>
        <begin position="80"/>
        <end position="190"/>
    </location>
</feature>
<dbReference type="RefSeq" id="WP_087140535.1">
    <property type="nucleotide sequence ID" value="NZ_FUIE01000045.1"/>
</dbReference>
<reference evidence="10 11" key="1">
    <citation type="submission" date="2017-02" db="EMBL/GenBank/DDBJ databases">
        <authorList>
            <person name="Peterson S.W."/>
        </authorList>
    </citation>
    <scope>NUCLEOTIDE SEQUENCE [LARGE SCALE GENOMIC DNA]</scope>
    <source>
        <strain evidence="10 11">3F5N</strain>
    </source>
</reference>
<keyword evidence="4" id="KW-0813">Transport</keyword>
<keyword evidence="5" id="KW-1005">Bacterial flagellum biogenesis</keyword>
<evidence type="ECO:0000313" key="11">
    <source>
        <dbReference type="Proteomes" id="UP000195766"/>
    </source>
</evidence>
<dbReference type="GO" id="GO:0005829">
    <property type="term" value="C:cytosol"/>
    <property type="evidence" value="ECO:0007669"/>
    <property type="project" value="TreeGrafter"/>
</dbReference>
<dbReference type="GO" id="GO:0015031">
    <property type="term" value="P:protein transport"/>
    <property type="evidence" value="ECO:0007669"/>
    <property type="project" value="UniProtKB-KW"/>
</dbReference>
<evidence type="ECO:0000256" key="4">
    <source>
        <dbReference type="ARBA" id="ARBA00022448"/>
    </source>
</evidence>
<dbReference type="PANTHER" id="PTHR34982:SF1">
    <property type="entry name" value="FLAGELLAR ASSEMBLY PROTEIN FLIH"/>
    <property type="match status" value="1"/>
</dbReference>
<evidence type="ECO:0000313" key="10">
    <source>
        <dbReference type="EMBL" id="SJM61665.1"/>
    </source>
</evidence>
<name>A0A1R4G0J2_BREDI</name>
<dbReference type="Pfam" id="PF02108">
    <property type="entry name" value="FliH"/>
    <property type="match status" value="1"/>
</dbReference>
<comment type="similarity">
    <text evidence="2">Belongs to the FliH family.</text>
</comment>
<dbReference type="OrthoDB" id="7188196at2"/>
<dbReference type="InterPro" id="IPR018035">
    <property type="entry name" value="Flagellar_FliH/T3SS_HrpE"/>
</dbReference>
<dbReference type="InterPro" id="IPR051472">
    <property type="entry name" value="T3SS_Stator/FliH"/>
</dbReference>
<organism evidence="10 11">
    <name type="scientific">Brevundimonas diminuta 3F5N</name>
    <dbReference type="NCBI Taxonomy" id="1255603"/>
    <lineage>
        <taxon>Bacteria</taxon>
        <taxon>Pseudomonadati</taxon>
        <taxon>Pseudomonadota</taxon>
        <taxon>Alphaproteobacteria</taxon>
        <taxon>Caulobacterales</taxon>
        <taxon>Caulobacteraceae</taxon>
        <taxon>Brevundimonas</taxon>
    </lineage>
</organism>
<dbReference type="AlphaFoldDB" id="A0A1R4G0J2"/>
<accession>A0A1R4G0J2</accession>
<evidence type="ECO:0000256" key="6">
    <source>
        <dbReference type="ARBA" id="ARBA00022927"/>
    </source>
</evidence>
<evidence type="ECO:0000256" key="2">
    <source>
        <dbReference type="ARBA" id="ARBA00006602"/>
    </source>
</evidence>